<dbReference type="WBParaSite" id="maker-uti_cns_0006535-snap-gene-0.5-mRNA-1">
    <property type="protein sequence ID" value="maker-uti_cns_0006535-snap-gene-0.5-mRNA-1"/>
    <property type="gene ID" value="maker-uti_cns_0006535-snap-gene-0.5"/>
</dbReference>
<accession>A0A1I8HJF6</accession>
<evidence type="ECO:0000313" key="1">
    <source>
        <dbReference type="Proteomes" id="UP000095280"/>
    </source>
</evidence>
<protein>
    <submittedName>
        <fullName evidence="2">Secreted protein</fullName>
    </submittedName>
</protein>
<reference evidence="2" key="1">
    <citation type="submission" date="2016-11" db="UniProtKB">
        <authorList>
            <consortium name="WormBaseParasite"/>
        </authorList>
    </citation>
    <scope>IDENTIFICATION</scope>
</reference>
<sequence length="163" mass="18331">MLTSRQLLCLASVQLLSTCSKSTAWLVDRQALIELATVLLIMIGKRPSVQLTSLHQIDQCQLQRKFICTFIRLLLLLPPTPRCQELLRQLQTQLSPTELVHLLSAKDSDLLHFLLGQLRLARASWDSLLLGSCYAMFYAFLDSVGFDHGVLCDYAISEEPEGV</sequence>
<organism evidence="1 2">
    <name type="scientific">Macrostomum lignano</name>
    <dbReference type="NCBI Taxonomy" id="282301"/>
    <lineage>
        <taxon>Eukaryota</taxon>
        <taxon>Metazoa</taxon>
        <taxon>Spiralia</taxon>
        <taxon>Lophotrochozoa</taxon>
        <taxon>Platyhelminthes</taxon>
        <taxon>Rhabditophora</taxon>
        <taxon>Macrostomorpha</taxon>
        <taxon>Macrostomida</taxon>
        <taxon>Macrostomidae</taxon>
        <taxon>Macrostomum</taxon>
    </lineage>
</organism>
<dbReference type="AlphaFoldDB" id="A0A1I8HJF6"/>
<keyword evidence="1" id="KW-1185">Reference proteome</keyword>
<proteinExistence type="predicted"/>
<name>A0A1I8HJF6_9PLAT</name>
<dbReference type="Proteomes" id="UP000095280">
    <property type="component" value="Unplaced"/>
</dbReference>
<evidence type="ECO:0000313" key="2">
    <source>
        <dbReference type="WBParaSite" id="maker-uti_cns_0006535-snap-gene-0.5-mRNA-1"/>
    </source>
</evidence>